<evidence type="ECO:0000256" key="10">
    <source>
        <dbReference type="ARBA" id="ARBA00023136"/>
    </source>
</evidence>
<evidence type="ECO:0000256" key="14">
    <source>
        <dbReference type="PROSITE-ProRule" id="PRU00352"/>
    </source>
</evidence>
<dbReference type="AlphaFoldDB" id="A0AAV6FVA2"/>
<comment type="similarity">
    <text evidence="2">Belongs to the semaphorin family.</text>
</comment>
<keyword evidence="9 16" id="KW-1133">Transmembrane helix</keyword>
<comment type="caution">
    <text evidence="20">The sequence shown here is derived from an EMBL/GenBank/DDBJ whole genome shotgun (WGS) entry which is preliminary data.</text>
</comment>
<dbReference type="InterPro" id="IPR003599">
    <property type="entry name" value="Ig_sub"/>
</dbReference>
<dbReference type="SMART" id="SM00409">
    <property type="entry name" value="IG"/>
    <property type="match status" value="1"/>
</dbReference>
<evidence type="ECO:0000256" key="11">
    <source>
        <dbReference type="ARBA" id="ARBA00023157"/>
    </source>
</evidence>
<gene>
    <name evidence="20" type="ORF">AALO_G00235970</name>
</gene>
<evidence type="ECO:0000256" key="4">
    <source>
        <dbReference type="ARBA" id="ARBA00022553"/>
    </source>
</evidence>
<dbReference type="GO" id="GO:0005886">
    <property type="term" value="C:plasma membrane"/>
    <property type="evidence" value="ECO:0007669"/>
    <property type="project" value="TreeGrafter"/>
</dbReference>
<evidence type="ECO:0000256" key="13">
    <source>
        <dbReference type="ARBA" id="ARBA00023319"/>
    </source>
</evidence>
<evidence type="ECO:0000256" key="9">
    <source>
        <dbReference type="ARBA" id="ARBA00022989"/>
    </source>
</evidence>
<keyword evidence="10 16" id="KW-0472">Membrane</keyword>
<dbReference type="Gene3D" id="2.60.40.10">
    <property type="entry name" value="Immunoglobulins"/>
    <property type="match status" value="1"/>
</dbReference>
<keyword evidence="5 16" id="KW-0812">Transmembrane</keyword>
<feature type="chain" id="PRO_5043652673" description="Semaphorin-4G" evidence="17">
    <location>
        <begin position="19"/>
        <end position="997"/>
    </location>
</feature>
<feature type="transmembrane region" description="Helical" evidence="16">
    <location>
        <begin position="826"/>
        <end position="851"/>
    </location>
</feature>
<dbReference type="SMART" id="SM00408">
    <property type="entry name" value="IGc2"/>
    <property type="match status" value="1"/>
</dbReference>
<dbReference type="GO" id="GO:0045499">
    <property type="term" value="F:chemorepellent activity"/>
    <property type="evidence" value="ECO:0007669"/>
    <property type="project" value="TreeGrafter"/>
</dbReference>
<dbReference type="PANTHER" id="PTHR11036">
    <property type="entry name" value="SEMAPHORIN"/>
    <property type="match status" value="1"/>
</dbReference>
<evidence type="ECO:0000256" key="2">
    <source>
        <dbReference type="ARBA" id="ARBA00009492"/>
    </source>
</evidence>
<evidence type="ECO:0000313" key="21">
    <source>
        <dbReference type="Proteomes" id="UP000823561"/>
    </source>
</evidence>
<dbReference type="InterPro" id="IPR016201">
    <property type="entry name" value="PSI"/>
</dbReference>
<evidence type="ECO:0000256" key="15">
    <source>
        <dbReference type="SAM" id="MobiDB-lite"/>
    </source>
</evidence>
<evidence type="ECO:0000256" key="17">
    <source>
        <dbReference type="SAM" id="SignalP"/>
    </source>
</evidence>
<keyword evidence="3" id="KW-0217">Developmental protein</keyword>
<feature type="domain" description="Ig-like" evidence="18">
    <location>
        <begin position="657"/>
        <end position="744"/>
    </location>
</feature>
<evidence type="ECO:0000256" key="16">
    <source>
        <dbReference type="SAM" id="Phobius"/>
    </source>
</evidence>
<feature type="compositionally biased region" description="Pro residues" evidence="15">
    <location>
        <begin position="752"/>
        <end position="764"/>
    </location>
</feature>
<feature type="compositionally biased region" description="Pro residues" evidence="15">
    <location>
        <begin position="803"/>
        <end position="813"/>
    </location>
</feature>
<dbReference type="SUPFAM" id="SSF48726">
    <property type="entry name" value="Immunoglobulin"/>
    <property type="match status" value="1"/>
</dbReference>
<dbReference type="InterPro" id="IPR027231">
    <property type="entry name" value="Semaphorin"/>
</dbReference>
<accession>A0AAV6FVA2</accession>
<name>A0AAV6FVA2_9TELE</name>
<reference evidence="20" key="1">
    <citation type="submission" date="2020-10" db="EMBL/GenBank/DDBJ databases">
        <title>Chromosome-scale genome assembly of the Allis shad, Alosa alosa.</title>
        <authorList>
            <person name="Margot Z."/>
            <person name="Christophe K."/>
            <person name="Cabau C."/>
            <person name="Louis A."/>
            <person name="Berthelot C."/>
            <person name="Parey E."/>
            <person name="Roest Crollius H."/>
            <person name="Montfort J."/>
            <person name="Robinson-Rechavi M."/>
            <person name="Bucao C."/>
            <person name="Bouchez O."/>
            <person name="Gislard M."/>
            <person name="Lluch J."/>
            <person name="Milhes M."/>
            <person name="Lampietro C."/>
            <person name="Lopez Roques C."/>
            <person name="Donnadieu C."/>
            <person name="Braasch I."/>
            <person name="Desvignes T."/>
            <person name="Postlethwait J."/>
            <person name="Bobe J."/>
            <person name="Guiguen Y."/>
        </authorList>
    </citation>
    <scope>NUCLEOTIDE SEQUENCE</scope>
    <source>
        <strain evidence="20">M-15738</strain>
        <tissue evidence="20">Blood</tissue>
    </source>
</reference>
<dbReference type="Pfam" id="PF01437">
    <property type="entry name" value="PSI"/>
    <property type="match status" value="1"/>
</dbReference>
<keyword evidence="7" id="KW-0221">Differentiation</keyword>
<dbReference type="FunFam" id="2.60.40.10:FF:001170">
    <property type="entry name" value="Sema domain, immunoglobulin domain (Ig), short basic domain, secreted, (Semaphorin) 3F"/>
    <property type="match status" value="1"/>
</dbReference>
<evidence type="ECO:0000256" key="5">
    <source>
        <dbReference type="ARBA" id="ARBA00022692"/>
    </source>
</evidence>
<dbReference type="InterPro" id="IPR036179">
    <property type="entry name" value="Ig-like_dom_sf"/>
</dbReference>
<feature type="region of interest" description="Disordered" evidence="15">
    <location>
        <begin position="749"/>
        <end position="814"/>
    </location>
</feature>
<evidence type="ECO:0000256" key="7">
    <source>
        <dbReference type="ARBA" id="ARBA00022782"/>
    </source>
</evidence>
<dbReference type="Proteomes" id="UP000823561">
    <property type="component" value="Chromosome 18"/>
</dbReference>
<feature type="domain" description="Sema" evidence="19">
    <location>
        <begin position="110"/>
        <end position="602"/>
    </location>
</feature>
<dbReference type="SMART" id="SM00423">
    <property type="entry name" value="PSI"/>
    <property type="match status" value="1"/>
</dbReference>
<keyword evidence="6 17" id="KW-0732">Signal</keyword>
<organism evidence="20 21">
    <name type="scientific">Alosa alosa</name>
    <name type="common">allis shad</name>
    <dbReference type="NCBI Taxonomy" id="278164"/>
    <lineage>
        <taxon>Eukaryota</taxon>
        <taxon>Metazoa</taxon>
        <taxon>Chordata</taxon>
        <taxon>Craniata</taxon>
        <taxon>Vertebrata</taxon>
        <taxon>Euteleostomi</taxon>
        <taxon>Actinopterygii</taxon>
        <taxon>Neopterygii</taxon>
        <taxon>Teleostei</taxon>
        <taxon>Clupei</taxon>
        <taxon>Clupeiformes</taxon>
        <taxon>Clupeoidei</taxon>
        <taxon>Clupeidae</taxon>
        <taxon>Alosa</taxon>
    </lineage>
</organism>
<evidence type="ECO:0000259" key="19">
    <source>
        <dbReference type="PROSITE" id="PS51004"/>
    </source>
</evidence>
<dbReference type="InterPro" id="IPR001627">
    <property type="entry name" value="Semap_dom"/>
</dbReference>
<evidence type="ECO:0000259" key="18">
    <source>
        <dbReference type="PROSITE" id="PS50835"/>
    </source>
</evidence>
<evidence type="ECO:0000256" key="1">
    <source>
        <dbReference type="ARBA" id="ARBA00004479"/>
    </source>
</evidence>
<evidence type="ECO:0000256" key="12">
    <source>
        <dbReference type="ARBA" id="ARBA00023180"/>
    </source>
</evidence>
<feature type="compositionally biased region" description="Low complexity" evidence="15">
    <location>
        <begin position="783"/>
        <end position="802"/>
    </location>
</feature>
<keyword evidence="11" id="KW-1015">Disulfide bond</keyword>
<comment type="caution">
    <text evidence="14">Lacks conserved residue(s) required for the propagation of feature annotation.</text>
</comment>
<evidence type="ECO:0000256" key="3">
    <source>
        <dbReference type="ARBA" id="ARBA00022473"/>
    </source>
</evidence>
<comment type="subcellular location">
    <subcellularLocation>
        <location evidence="1">Membrane</location>
        <topology evidence="1">Single-pass type I membrane protein</topology>
    </subcellularLocation>
</comment>
<dbReference type="GO" id="GO:0030215">
    <property type="term" value="F:semaphorin receptor binding"/>
    <property type="evidence" value="ECO:0007669"/>
    <property type="project" value="InterPro"/>
</dbReference>
<dbReference type="SUPFAM" id="SSF101912">
    <property type="entry name" value="Sema domain"/>
    <property type="match status" value="1"/>
</dbReference>
<sequence>MCKVRDLISFLSVLCCWGRIVIIQLCHESCAYFNPTCFHWKEHALKRETTDHICSGAMRGASVARLSSRTGLPVMATHDALLLLVLWLCCVSAWGGYPFRPPLELDVTPRTTVFASGLLGCERFQGSVVNYSTLLLEEKGERVEKAGEAQGGEEGEAGGAAGGGGGVLYVGARGAVYALQANNISASPPRTIEWEAPVDQKKQCLNKGRDNKTECFNHIRFLQRFNSTHLYTCGTHAFKPLCAYIDADKFQISSGFEEGREKCPYDPAKGYTGLLIDEQMYTATQYEFRSSPDIKRNSPTPTIKTEEAPTRWLLEADFVGSALVRESLNSSVGDDDKIYFFFTEKSQEQTAFGGQGRVARVARICKGDRGGHLTLQRKWTSFLKARLTCSLHDYQLHFNVLRSIFTIRGVSAQDTLFYGIFGLEWKNVKASAICQYSIGDMWQVFEGPYMESQDTSFKWSEYTGKTPEPRPGSCITDRLRAKGMNSSFDLPDDVLHFVRRHPLMFQQVQPRLQRPLLFKRSTDYTQLAVHSQPALDGHTYSVLFIGTDEGWLHRAVEVEGHLHIIEELQLFEQAQPVDSIVISGTQRSVYVGSASEVVQLPMSTCGRYASCYDCVFSRDPFCAWDGDGEQCVEVSTHSDRSNLTQDIQQGNRGCENETADVLQRRRSVMQGDDVLLQCELSSNVASPEWTLDGVRLQGYGLDSGFRVGTDGLLLISVRPEQSGHYRCFALENGARMPMAAYEVAVLTERPPVHPPDPAVEPTQPPEDLAGTEDLTTQQPGLHTSRPPSQSSTSSATRPQPHSLTPPPPAPPLLPRSDFLSLKNMEAMYLSLVTILGGLCLVLTVVLLYVGFCVSGRRGKYSLSRAQRHRCGGALELRTVSSHCNGTCRPGRGDSHVDGLLQIVPGEGQASPNKDHALLPPAPPLPPPPVTEAEFANGLAATLPSVLRKMNGNSYVLLRQSESESTSPLYYSFTEELSRILEKRKHTQLVSKPDESSV</sequence>
<dbReference type="InterPro" id="IPR002165">
    <property type="entry name" value="Plexin_repeat"/>
</dbReference>
<evidence type="ECO:0000256" key="6">
    <source>
        <dbReference type="ARBA" id="ARBA00022729"/>
    </source>
</evidence>
<dbReference type="Gene3D" id="2.130.10.10">
    <property type="entry name" value="YVTN repeat-like/Quinoprotein amine dehydrogenase"/>
    <property type="match status" value="1"/>
</dbReference>
<dbReference type="EMBL" id="JADWDJ010000018">
    <property type="protein sequence ID" value="KAG5266764.1"/>
    <property type="molecule type" value="Genomic_DNA"/>
</dbReference>
<dbReference type="GO" id="GO:0071526">
    <property type="term" value="P:semaphorin-plexin signaling pathway"/>
    <property type="evidence" value="ECO:0007669"/>
    <property type="project" value="TreeGrafter"/>
</dbReference>
<evidence type="ECO:0008006" key="22">
    <source>
        <dbReference type="Google" id="ProtNLM"/>
    </source>
</evidence>
<dbReference type="SUPFAM" id="SSF103575">
    <property type="entry name" value="Plexin repeat"/>
    <property type="match status" value="1"/>
</dbReference>
<dbReference type="InterPro" id="IPR003598">
    <property type="entry name" value="Ig_sub2"/>
</dbReference>
<dbReference type="PANTHER" id="PTHR11036:SF17">
    <property type="entry name" value="SEMAPHORIN-4G"/>
    <property type="match status" value="1"/>
</dbReference>
<keyword evidence="13" id="KW-0393">Immunoglobulin domain</keyword>
<keyword evidence="4" id="KW-0597">Phosphoprotein</keyword>
<dbReference type="Gene3D" id="3.30.1680.10">
    <property type="entry name" value="ligand-binding face of the semaphorins, domain 2"/>
    <property type="match status" value="1"/>
</dbReference>
<dbReference type="SMART" id="SM00630">
    <property type="entry name" value="Sema"/>
    <property type="match status" value="1"/>
</dbReference>
<dbReference type="GO" id="GO:0030335">
    <property type="term" value="P:positive regulation of cell migration"/>
    <property type="evidence" value="ECO:0007669"/>
    <property type="project" value="TreeGrafter"/>
</dbReference>
<dbReference type="InterPro" id="IPR036352">
    <property type="entry name" value="Semap_dom_sf"/>
</dbReference>
<keyword evidence="8" id="KW-0524">Neurogenesis</keyword>
<dbReference type="InterPro" id="IPR015943">
    <property type="entry name" value="WD40/YVTN_repeat-like_dom_sf"/>
</dbReference>
<keyword evidence="21" id="KW-1185">Reference proteome</keyword>
<dbReference type="GO" id="GO:0001755">
    <property type="term" value="P:neural crest cell migration"/>
    <property type="evidence" value="ECO:0007669"/>
    <property type="project" value="TreeGrafter"/>
</dbReference>
<dbReference type="Pfam" id="PF01403">
    <property type="entry name" value="Sema"/>
    <property type="match status" value="1"/>
</dbReference>
<dbReference type="PROSITE" id="PS51004">
    <property type="entry name" value="SEMA"/>
    <property type="match status" value="1"/>
</dbReference>
<dbReference type="PROSITE" id="PS50835">
    <property type="entry name" value="IG_LIKE"/>
    <property type="match status" value="1"/>
</dbReference>
<protein>
    <recommendedName>
        <fullName evidence="22">Semaphorin-4G</fullName>
    </recommendedName>
</protein>
<dbReference type="InterPro" id="IPR007110">
    <property type="entry name" value="Ig-like_dom"/>
</dbReference>
<dbReference type="InterPro" id="IPR013783">
    <property type="entry name" value="Ig-like_fold"/>
</dbReference>
<evidence type="ECO:0000313" key="20">
    <source>
        <dbReference type="EMBL" id="KAG5266764.1"/>
    </source>
</evidence>
<evidence type="ECO:0000256" key="8">
    <source>
        <dbReference type="ARBA" id="ARBA00022902"/>
    </source>
</evidence>
<keyword evidence="12" id="KW-0325">Glycoprotein</keyword>
<dbReference type="GO" id="GO:0007411">
    <property type="term" value="P:axon guidance"/>
    <property type="evidence" value="ECO:0007669"/>
    <property type="project" value="UniProtKB-ARBA"/>
</dbReference>
<proteinExistence type="inferred from homology"/>
<feature type="signal peptide" evidence="17">
    <location>
        <begin position="1"/>
        <end position="18"/>
    </location>
</feature>
<dbReference type="FunFam" id="2.130.10.10:FF:000033">
    <property type="entry name" value="Semaphorin 4B"/>
    <property type="match status" value="1"/>
</dbReference>